<dbReference type="Proteomes" id="UP001230051">
    <property type="component" value="Unassembled WGS sequence"/>
</dbReference>
<comment type="caution">
    <text evidence="2">The sequence shown here is derived from an EMBL/GenBank/DDBJ whole genome shotgun (WGS) entry which is preliminary data.</text>
</comment>
<dbReference type="GO" id="GO:0035650">
    <property type="term" value="F:AP-1 adaptor complex binding"/>
    <property type="evidence" value="ECO:0007669"/>
    <property type="project" value="InterPro"/>
</dbReference>
<protein>
    <submittedName>
        <fullName evidence="2">AP-1 complex-associated regulatory protein-like isoform X1</fullName>
    </submittedName>
</protein>
<feature type="compositionally biased region" description="Polar residues" evidence="1">
    <location>
        <begin position="252"/>
        <end position="264"/>
    </location>
</feature>
<evidence type="ECO:0000313" key="2">
    <source>
        <dbReference type="EMBL" id="KAK1175003.1"/>
    </source>
</evidence>
<dbReference type="EMBL" id="JAGXEW010000002">
    <property type="protein sequence ID" value="KAK1175003.1"/>
    <property type="molecule type" value="Genomic_DNA"/>
</dbReference>
<dbReference type="GO" id="GO:0034315">
    <property type="term" value="P:regulation of Arp2/3 complex-mediated actin nucleation"/>
    <property type="evidence" value="ECO:0007669"/>
    <property type="project" value="InterPro"/>
</dbReference>
<dbReference type="Pfam" id="PF15745">
    <property type="entry name" value="AP1AR"/>
    <property type="match status" value="1"/>
</dbReference>
<feature type="region of interest" description="Disordered" evidence="1">
    <location>
        <begin position="245"/>
        <end position="269"/>
    </location>
</feature>
<dbReference type="GO" id="GO:0005768">
    <property type="term" value="C:endosome"/>
    <property type="evidence" value="ECO:0007669"/>
    <property type="project" value="TreeGrafter"/>
</dbReference>
<feature type="region of interest" description="Disordered" evidence="1">
    <location>
        <begin position="295"/>
        <end position="315"/>
    </location>
</feature>
<accession>A0AAD8LUJ6</accession>
<sequence>MDTACLCSKVYPVVVLRLRQYAMGNCWAQCCGFFKRETSRIHRGGGSKYFRTNTTGEHFTIEVHPPKYSLFLRPLSEEEIGHLKEKRYNAITENQKTADEKLHSELAAQEEKLRIEEEAFYAAQREAARAAIQSKLLEQHRLHKMKQRPQLAGSGDYQKSLAAGEDFETYLRNVKAQSEAFRSSRATSETNMTPNTESSCDFTSKTRSTNDDTSLDLEWEDEEGMNTMIPVRERSKTEEDLLRAALRPSGRRTGSNPTSTSDDSNGLEWENDFVGTQIDDNGNSEYAGFVNPVLELSSSSSSSDLQKSDSNQQDR</sequence>
<dbReference type="InterPro" id="IPR031483">
    <property type="entry name" value="AP1AR"/>
</dbReference>
<feature type="compositionally biased region" description="Acidic residues" evidence="1">
    <location>
        <begin position="213"/>
        <end position="224"/>
    </location>
</feature>
<reference evidence="2" key="1">
    <citation type="submission" date="2022-02" db="EMBL/GenBank/DDBJ databases">
        <title>Atlantic sturgeon de novo genome assembly.</title>
        <authorList>
            <person name="Stock M."/>
            <person name="Klopp C."/>
            <person name="Guiguen Y."/>
            <person name="Cabau C."/>
            <person name="Parinello H."/>
            <person name="Santidrian Yebra-Pimentel E."/>
            <person name="Kuhl H."/>
            <person name="Dirks R.P."/>
            <person name="Guessner J."/>
            <person name="Wuertz S."/>
            <person name="Du K."/>
            <person name="Schartl M."/>
        </authorList>
    </citation>
    <scope>NUCLEOTIDE SEQUENCE</scope>
    <source>
        <strain evidence="2">STURGEONOMICS-FGT-2020</strain>
        <tissue evidence="2">Whole blood</tissue>
    </source>
</reference>
<dbReference type="PANTHER" id="PTHR34529:SF1">
    <property type="entry name" value="AP-1 COMPLEX-ASSOCIATED REGULATORY PROTEIN"/>
    <property type="match status" value="1"/>
</dbReference>
<dbReference type="GO" id="GO:1900025">
    <property type="term" value="P:negative regulation of substrate adhesion-dependent cell spreading"/>
    <property type="evidence" value="ECO:0007669"/>
    <property type="project" value="InterPro"/>
</dbReference>
<feature type="region of interest" description="Disordered" evidence="1">
    <location>
        <begin position="179"/>
        <end position="228"/>
    </location>
</feature>
<proteinExistence type="predicted"/>
<dbReference type="GO" id="GO:0048203">
    <property type="term" value="P:vesicle targeting, trans-Golgi to endosome"/>
    <property type="evidence" value="ECO:0007669"/>
    <property type="project" value="InterPro"/>
</dbReference>
<name>A0AAD8LUJ6_ACIOX</name>
<dbReference type="GO" id="GO:0019894">
    <property type="term" value="F:kinesin binding"/>
    <property type="evidence" value="ECO:0007669"/>
    <property type="project" value="TreeGrafter"/>
</dbReference>
<gene>
    <name evidence="2" type="primary">AP1AR</name>
    <name evidence="2" type="ORF">AOXY_G2629</name>
</gene>
<feature type="compositionally biased region" description="Polar residues" evidence="1">
    <location>
        <begin position="180"/>
        <end position="207"/>
    </location>
</feature>
<evidence type="ECO:0000313" key="3">
    <source>
        <dbReference type="Proteomes" id="UP001230051"/>
    </source>
</evidence>
<dbReference type="AlphaFoldDB" id="A0AAD8LUJ6"/>
<dbReference type="GO" id="GO:0005829">
    <property type="term" value="C:cytosol"/>
    <property type="evidence" value="ECO:0007669"/>
    <property type="project" value="GOC"/>
</dbReference>
<keyword evidence="3" id="KW-1185">Reference proteome</keyword>
<dbReference type="GO" id="GO:2000146">
    <property type="term" value="P:negative regulation of cell motility"/>
    <property type="evidence" value="ECO:0007669"/>
    <property type="project" value="InterPro"/>
</dbReference>
<organism evidence="2 3">
    <name type="scientific">Acipenser oxyrinchus oxyrinchus</name>
    <dbReference type="NCBI Taxonomy" id="40147"/>
    <lineage>
        <taxon>Eukaryota</taxon>
        <taxon>Metazoa</taxon>
        <taxon>Chordata</taxon>
        <taxon>Craniata</taxon>
        <taxon>Vertebrata</taxon>
        <taxon>Euteleostomi</taxon>
        <taxon>Actinopterygii</taxon>
        <taxon>Chondrostei</taxon>
        <taxon>Acipenseriformes</taxon>
        <taxon>Acipenseridae</taxon>
        <taxon>Acipenser</taxon>
    </lineage>
</organism>
<dbReference type="PANTHER" id="PTHR34529">
    <property type="entry name" value="AP-1 COMPLEX-ASSOCIATED REGULATORY PROTEIN"/>
    <property type="match status" value="1"/>
</dbReference>
<evidence type="ECO:0000256" key="1">
    <source>
        <dbReference type="SAM" id="MobiDB-lite"/>
    </source>
</evidence>